<proteinExistence type="predicted"/>
<protein>
    <submittedName>
        <fullName evidence="4">Acetyltransferase, GNAT family protein</fullName>
    </submittedName>
</protein>
<dbReference type="GO" id="GO:0031416">
    <property type="term" value="C:NatB complex"/>
    <property type="evidence" value="ECO:0000318"/>
    <property type="project" value="GO_Central"/>
</dbReference>
<feature type="domain" description="N-acetyltransferase" evidence="3">
    <location>
        <begin position="2"/>
        <end position="153"/>
    </location>
</feature>
<dbReference type="eggNOG" id="KOG3234">
    <property type="taxonomic scope" value="Eukaryota"/>
</dbReference>
<name>A2DCM4_TRIV3</name>
<evidence type="ECO:0000259" key="3">
    <source>
        <dbReference type="PROSITE" id="PS51186"/>
    </source>
</evidence>
<keyword evidence="1" id="KW-0808">Transferase</keyword>
<keyword evidence="2" id="KW-0012">Acyltransferase</keyword>
<dbReference type="SUPFAM" id="SSF55729">
    <property type="entry name" value="Acyl-CoA N-acyltransferases (Nat)"/>
    <property type="match status" value="1"/>
</dbReference>
<dbReference type="InterPro" id="IPR000182">
    <property type="entry name" value="GNAT_dom"/>
</dbReference>
<reference evidence="4" key="2">
    <citation type="journal article" date="2007" name="Science">
        <title>Draft genome sequence of the sexually transmitted pathogen Trichomonas vaginalis.</title>
        <authorList>
            <person name="Carlton J.M."/>
            <person name="Hirt R.P."/>
            <person name="Silva J.C."/>
            <person name="Delcher A.L."/>
            <person name="Schatz M."/>
            <person name="Zhao Q."/>
            <person name="Wortman J.R."/>
            <person name="Bidwell S.L."/>
            <person name="Alsmark U.C.M."/>
            <person name="Besteiro S."/>
            <person name="Sicheritz-Ponten T."/>
            <person name="Noel C.J."/>
            <person name="Dacks J.B."/>
            <person name="Foster P.G."/>
            <person name="Simillion C."/>
            <person name="Van de Peer Y."/>
            <person name="Miranda-Saavedra D."/>
            <person name="Barton G.J."/>
            <person name="Westrop G.D."/>
            <person name="Mueller S."/>
            <person name="Dessi D."/>
            <person name="Fiori P.L."/>
            <person name="Ren Q."/>
            <person name="Paulsen I."/>
            <person name="Zhang H."/>
            <person name="Bastida-Corcuera F.D."/>
            <person name="Simoes-Barbosa A."/>
            <person name="Brown M.T."/>
            <person name="Hayes R.D."/>
            <person name="Mukherjee M."/>
            <person name="Okumura C.Y."/>
            <person name="Schneider R."/>
            <person name="Smith A.J."/>
            <person name="Vanacova S."/>
            <person name="Villalvazo M."/>
            <person name="Haas B.J."/>
            <person name="Pertea M."/>
            <person name="Feldblyum T.V."/>
            <person name="Utterback T.R."/>
            <person name="Shu C.L."/>
            <person name="Osoegawa K."/>
            <person name="de Jong P.J."/>
            <person name="Hrdy I."/>
            <person name="Horvathova L."/>
            <person name="Zubacova Z."/>
            <person name="Dolezal P."/>
            <person name="Malik S.B."/>
            <person name="Logsdon J.M. Jr."/>
            <person name="Henze K."/>
            <person name="Gupta A."/>
            <person name="Wang C.C."/>
            <person name="Dunne R.L."/>
            <person name="Upcroft J.A."/>
            <person name="Upcroft P."/>
            <person name="White O."/>
            <person name="Salzberg S.L."/>
            <person name="Tang P."/>
            <person name="Chiu C.-H."/>
            <person name="Lee Y.-S."/>
            <person name="Embley T.M."/>
            <person name="Coombs G.H."/>
            <person name="Mottram J.C."/>
            <person name="Tachezy J."/>
            <person name="Fraser-Liggett C.M."/>
            <person name="Johnson P.J."/>
        </authorList>
    </citation>
    <scope>NUCLEOTIDE SEQUENCE [LARGE SCALE GENOMIC DNA]</scope>
    <source>
        <strain evidence="4">G3</strain>
    </source>
</reference>
<accession>A2DCM4</accession>
<dbReference type="InterPro" id="IPR051646">
    <property type="entry name" value="NatB_acetyltransferase_subunit"/>
</dbReference>
<dbReference type="GO" id="GO:0032956">
    <property type="term" value="P:regulation of actin cytoskeleton organization"/>
    <property type="evidence" value="ECO:0000318"/>
    <property type="project" value="GO_Central"/>
</dbReference>
<evidence type="ECO:0000256" key="1">
    <source>
        <dbReference type="ARBA" id="ARBA00022679"/>
    </source>
</evidence>
<dbReference type="AlphaFoldDB" id="A2DCM4"/>
<organism evidence="4 5">
    <name type="scientific">Trichomonas vaginalis (strain ATCC PRA-98 / G3)</name>
    <dbReference type="NCBI Taxonomy" id="412133"/>
    <lineage>
        <taxon>Eukaryota</taxon>
        <taxon>Metamonada</taxon>
        <taxon>Parabasalia</taxon>
        <taxon>Trichomonadida</taxon>
        <taxon>Trichomonadidae</taxon>
        <taxon>Trichomonas</taxon>
    </lineage>
</organism>
<dbReference type="SMR" id="A2DCM4"/>
<dbReference type="FunFam" id="3.40.630.30:FF:000124">
    <property type="entry name" value="N-acetyltransferase, putative"/>
    <property type="match status" value="1"/>
</dbReference>
<sequence>MVSINRWSLDDIWHYSRVNIDPWTETYSIPFYMYYTILWPELAWTTRNNDGNIVGYIIGQADTSTKGEEKGHVTAVTIAEDNRRTGLATLLMGLLEKASDEYFKAQFVDLFVRPTNHSAQTMYNKMGYTLYRTIINYYATLNEDGYDMRKSMPRDDKKKFMIPLPRPVTADELDWKIKH</sequence>
<dbReference type="Gene3D" id="3.40.630.30">
    <property type="match status" value="1"/>
</dbReference>
<dbReference type="OrthoDB" id="10264728at2759"/>
<evidence type="ECO:0000256" key="2">
    <source>
        <dbReference type="ARBA" id="ARBA00023315"/>
    </source>
</evidence>
<reference evidence="4" key="1">
    <citation type="submission" date="2006-10" db="EMBL/GenBank/DDBJ databases">
        <authorList>
            <person name="Amadeo P."/>
            <person name="Zhao Q."/>
            <person name="Wortman J."/>
            <person name="Fraser-Liggett C."/>
            <person name="Carlton J."/>
        </authorList>
    </citation>
    <scope>NUCLEOTIDE SEQUENCE</scope>
    <source>
        <strain evidence="4">G3</strain>
    </source>
</reference>
<dbReference type="CDD" id="cd04301">
    <property type="entry name" value="NAT_SF"/>
    <property type="match status" value="1"/>
</dbReference>
<dbReference type="InParanoid" id="A2DCM4"/>
<dbReference type="Proteomes" id="UP000001542">
    <property type="component" value="Unassembled WGS sequence"/>
</dbReference>
<dbReference type="PANTHER" id="PTHR45910:SF1">
    <property type="entry name" value="N-ALPHA-ACETYLTRANSFERASE 20"/>
    <property type="match status" value="1"/>
</dbReference>
<dbReference type="GO" id="GO:0004596">
    <property type="term" value="F:protein-N-terminal amino-acid acetyltransferase activity"/>
    <property type="evidence" value="ECO:0000318"/>
    <property type="project" value="GO_Central"/>
</dbReference>
<dbReference type="FunCoup" id="A2DCM4">
    <property type="interactions" value="403"/>
</dbReference>
<evidence type="ECO:0000313" key="4">
    <source>
        <dbReference type="EMBL" id="EAY21961.1"/>
    </source>
</evidence>
<dbReference type="KEGG" id="tva:5467513"/>
<dbReference type="EMBL" id="DS113187">
    <property type="protein sequence ID" value="EAY21961.1"/>
    <property type="molecule type" value="Genomic_DNA"/>
</dbReference>
<dbReference type="VEuPathDB" id="TrichDB:TVAG_250210"/>
<dbReference type="Pfam" id="PF00583">
    <property type="entry name" value="Acetyltransf_1"/>
    <property type="match status" value="1"/>
</dbReference>
<dbReference type="PROSITE" id="PS51186">
    <property type="entry name" value="GNAT"/>
    <property type="match status" value="1"/>
</dbReference>
<gene>
    <name evidence="4" type="ORF">TVAG_250210</name>
</gene>
<dbReference type="STRING" id="5722.A2DCM4"/>
<dbReference type="OMA" id="EQHPSMR"/>
<dbReference type="RefSeq" id="XP_001582947.1">
    <property type="nucleotide sequence ID" value="XM_001582897.1"/>
</dbReference>
<dbReference type="InterPro" id="IPR016181">
    <property type="entry name" value="Acyl_CoA_acyltransferase"/>
</dbReference>
<dbReference type="VEuPathDB" id="TrichDB:TVAGG3_0956030"/>
<evidence type="ECO:0000313" key="5">
    <source>
        <dbReference type="Proteomes" id="UP000001542"/>
    </source>
</evidence>
<dbReference type="PANTHER" id="PTHR45910">
    <property type="entry name" value="N-ALPHA-ACETYLTRANSFERASE 20"/>
    <property type="match status" value="1"/>
</dbReference>
<keyword evidence="5" id="KW-1185">Reference proteome</keyword>